<evidence type="ECO:0000256" key="1">
    <source>
        <dbReference type="ARBA" id="ARBA00001974"/>
    </source>
</evidence>
<dbReference type="Proteomes" id="UP001604277">
    <property type="component" value="Unassembled WGS sequence"/>
</dbReference>
<protein>
    <submittedName>
        <fullName evidence="9">FAD-binding Berberine family protein</fullName>
    </submittedName>
</protein>
<evidence type="ECO:0000256" key="8">
    <source>
        <dbReference type="SAM" id="SignalP"/>
    </source>
</evidence>
<organism evidence="9 10">
    <name type="scientific">Forsythia ovata</name>
    <dbReference type="NCBI Taxonomy" id="205694"/>
    <lineage>
        <taxon>Eukaryota</taxon>
        <taxon>Viridiplantae</taxon>
        <taxon>Streptophyta</taxon>
        <taxon>Embryophyta</taxon>
        <taxon>Tracheophyta</taxon>
        <taxon>Spermatophyta</taxon>
        <taxon>Magnoliopsida</taxon>
        <taxon>eudicotyledons</taxon>
        <taxon>Gunneridae</taxon>
        <taxon>Pentapetalae</taxon>
        <taxon>asterids</taxon>
        <taxon>lamiids</taxon>
        <taxon>Lamiales</taxon>
        <taxon>Oleaceae</taxon>
        <taxon>Forsythieae</taxon>
        <taxon>Forsythia</taxon>
    </lineage>
</organism>
<proteinExistence type="inferred from homology"/>
<gene>
    <name evidence="9" type="ORF">Fot_37989</name>
</gene>
<dbReference type="SUPFAM" id="SSF56176">
    <property type="entry name" value="FAD-binding/transporter-associated domain-like"/>
    <property type="match status" value="1"/>
</dbReference>
<comment type="caution">
    <text evidence="9">The sequence shown here is derived from an EMBL/GenBank/DDBJ whole genome shotgun (WGS) entry which is preliminary data.</text>
</comment>
<dbReference type="EMBL" id="JBFOLJ010000011">
    <property type="protein sequence ID" value="KAL2494232.1"/>
    <property type="molecule type" value="Genomic_DNA"/>
</dbReference>
<accession>A0ABD1S0J5</accession>
<comment type="similarity">
    <text evidence="2">Belongs to the oxygen-dependent FAD-linked oxidoreductase family.</text>
</comment>
<name>A0ABD1S0J5_9LAMI</name>
<evidence type="ECO:0000256" key="5">
    <source>
        <dbReference type="ARBA" id="ARBA00022827"/>
    </source>
</evidence>
<dbReference type="FunFam" id="3.30.43.10:FF:000004">
    <property type="entry name" value="Berberine bridge enzyme-like 15"/>
    <property type="match status" value="1"/>
</dbReference>
<evidence type="ECO:0000256" key="4">
    <source>
        <dbReference type="ARBA" id="ARBA00022729"/>
    </source>
</evidence>
<evidence type="ECO:0000256" key="3">
    <source>
        <dbReference type="ARBA" id="ARBA00022630"/>
    </source>
</evidence>
<evidence type="ECO:0000313" key="9">
    <source>
        <dbReference type="EMBL" id="KAL2494232.1"/>
    </source>
</evidence>
<evidence type="ECO:0000313" key="10">
    <source>
        <dbReference type="Proteomes" id="UP001604277"/>
    </source>
</evidence>
<evidence type="ECO:0000256" key="2">
    <source>
        <dbReference type="ARBA" id="ARBA00005466"/>
    </source>
</evidence>
<sequence>MKISRVFAIISFFLTLLLSVSWVTANNSSQEGFLECLESHSEPSNPISAVLYTPENSSYSVVLQSYIRNLRFNESTTRKPQLILTALQVSHIQAAIVCSKIHGLQMKICSGGHDYEGVSYVSDVPFFILEMFNFQSINVSIENEIAWVQVRAILGEFTTELQRKVMFIASSLEFVRQSALAAISAAVDMVT</sequence>
<dbReference type="Gene3D" id="3.30.43.10">
    <property type="entry name" value="Uridine Diphospho-n-acetylenolpyruvylglucosamine Reductase, domain 2"/>
    <property type="match status" value="1"/>
</dbReference>
<dbReference type="AlphaFoldDB" id="A0ABD1S0J5"/>
<comment type="cofactor">
    <cofactor evidence="1">
        <name>FAD</name>
        <dbReference type="ChEBI" id="CHEBI:57692"/>
    </cofactor>
</comment>
<evidence type="ECO:0000256" key="6">
    <source>
        <dbReference type="ARBA" id="ARBA00023157"/>
    </source>
</evidence>
<reference evidence="10" key="1">
    <citation type="submission" date="2024-07" db="EMBL/GenBank/DDBJ databases">
        <title>Two chromosome-level genome assemblies of Korean endemic species Abeliophyllum distichum and Forsythia ovata (Oleaceae).</title>
        <authorList>
            <person name="Jang H."/>
        </authorList>
    </citation>
    <scope>NUCLEOTIDE SEQUENCE [LARGE SCALE GENOMIC DNA]</scope>
</reference>
<keyword evidence="10" id="KW-1185">Reference proteome</keyword>
<keyword evidence="3" id="KW-0285">Flavoprotein</keyword>
<keyword evidence="5" id="KW-0274">FAD</keyword>
<dbReference type="PANTHER" id="PTHR32448">
    <property type="entry name" value="OS08G0158400 PROTEIN"/>
    <property type="match status" value="1"/>
</dbReference>
<keyword evidence="7" id="KW-0325">Glycoprotein</keyword>
<keyword evidence="6" id="KW-1015">Disulfide bond</keyword>
<feature type="chain" id="PRO_5044788579" evidence="8">
    <location>
        <begin position="26"/>
        <end position="191"/>
    </location>
</feature>
<feature type="signal peptide" evidence="8">
    <location>
        <begin position="1"/>
        <end position="25"/>
    </location>
</feature>
<dbReference type="InterPro" id="IPR016167">
    <property type="entry name" value="FAD-bd_PCMH_sub1"/>
</dbReference>
<dbReference type="InterPro" id="IPR036318">
    <property type="entry name" value="FAD-bd_PCMH-like_sf"/>
</dbReference>
<evidence type="ECO:0000256" key="7">
    <source>
        <dbReference type="ARBA" id="ARBA00023180"/>
    </source>
</evidence>
<keyword evidence="4 8" id="KW-0732">Signal</keyword>